<comment type="similarity">
    <text evidence="5">Belongs to the Omp25/RopB family.</text>
</comment>
<keyword evidence="4" id="KW-0998">Cell outer membrane</keyword>
<dbReference type="AlphaFoldDB" id="A0A1E5XH71"/>
<comment type="subcellular location">
    <subcellularLocation>
        <location evidence="1">Cell outer membrane</location>
    </subcellularLocation>
</comment>
<name>A0A1E5XH71_9HYPH</name>
<comment type="caution">
    <text evidence="8">The sequence shown here is derived from an EMBL/GenBank/DDBJ whole genome shotgun (WGS) entry which is preliminary data.</text>
</comment>
<gene>
    <name evidence="8" type="ORF">VW23_006980</name>
</gene>
<feature type="chain" id="PRO_5009190197" description="Outer membrane protein beta-barrel domain-containing protein" evidence="6">
    <location>
        <begin position="24"/>
        <end position="204"/>
    </location>
</feature>
<dbReference type="PANTHER" id="PTHR34001">
    <property type="entry name" value="BLL7405 PROTEIN"/>
    <property type="match status" value="1"/>
</dbReference>
<protein>
    <recommendedName>
        <fullName evidence="7">Outer membrane protein beta-barrel domain-containing protein</fullName>
    </recommendedName>
</protein>
<keyword evidence="3" id="KW-0472">Membrane</keyword>
<dbReference type="Pfam" id="PF13505">
    <property type="entry name" value="OMP_b-brl"/>
    <property type="match status" value="1"/>
</dbReference>
<dbReference type="Gene3D" id="2.40.160.20">
    <property type="match status" value="1"/>
</dbReference>
<dbReference type="SUPFAM" id="SSF56925">
    <property type="entry name" value="OMPA-like"/>
    <property type="match status" value="1"/>
</dbReference>
<dbReference type="InterPro" id="IPR051692">
    <property type="entry name" value="OMP-like"/>
</dbReference>
<sequence length="204" mass="20988">MNRFVIALLSGVAGLALVSGAQAADLIIDEPAAGVVEVAGGNWDGLYVGAFVGGLGGTFTEENDNDEFDISGWLAGVNLGANFTVADGIVLGVVGDIAWTNAESDDEVFSADWTGSLRGRLGFDGGAFLPYLTAGLAVAGGEIDGVSETHVGWTVGAGVEFAVADNISVDLLYRYSDYGAVDYGFVNDFSLTSHAVTVGLNFKF</sequence>
<evidence type="ECO:0000256" key="6">
    <source>
        <dbReference type="SAM" id="SignalP"/>
    </source>
</evidence>
<reference evidence="8 9" key="1">
    <citation type="journal article" date="2015" name="Genome Announc.">
        <title>Genome Assemblies of Three Soil-Associated Devosia species: D. insulae, D. limi, and D. soli.</title>
        <authorList>
            <person name="Hassan Y.I."/>
            <person name="Lepp D."/>
            <person name="Zhou T."/>
        </authorList>
    </citation>
    <scope>NUCLEOTIDE SEQUENCE [LARGE SCALE GENOMIC DNA]</scope>
    <source>
        <strain evidence="8 9">DS-56</strain>
    </source>
</reference>
<dbReference type="RefSeq" id="WP_069912712.1">
    <property type="nucleotide sequence ID" value="NZ_LAJE02000407.1"/>
</dbReference>
<dbReference type="OrthoDB" id="9815357at2"/>
<keyword evidence="9" id="KW-1185">Reference proteome</keyword>
<accession>A0A1E5XH71</accession>
<evidence type="ECO:0000313" key="8">
    <source>
        <dbReference type="EMBL" id="OEO27943.1"/>
    </source>
</evidence>
<proteinExistence type="inferred from homology"/>
<evidence type="ECO:0000256" key="2">
    <source>
        <dbReference type="ARBA" id="ARBA00022729"/>
    </source>
</evidence>
<evidence type="ECO:0000256" key="1">
    <source>
        <dbReference type="ARBA" id="ARBA00004442"/>
    </source>
</evidence>
<feature type="domain" description="Outer membrane protein beta-barrel" evidence="7">
    <location>
        <begin position="25"/>
        <end position="204"/>
    </location>
</feature>
<feature type="signal peptide" evidence="6">
    <location>
        <begin position="1"/>
        <end position="23"/>
    </location>
</feature>
<evidence type="ECO:0000259" key="7">
    <source>
        <dbReference type="Pfam" id="PF13505"/>
    </source>
</evidence>
<dbReference type="PANTHER" id="PTHR34001:SF3">
    <property type="entry name" value="BLL7405 PROTEIN"/>
    <property type="match status" value="1"/>
</dbReference>
<organism evidence="8 9">
    <name type="scientific">Devosia insulae DS-56</name>
    <dbReference type="NCBI Taxonomy" id="1116389"/>
    <lineage>
        <taxon>Bacteria</taxon>
        <taxon>Pseudomonadati</taxon>
        <taxon>Pseudomonadota</taxon>
        <taxon>Alphaproteobacteria</taxon>
        <taxon>Hyphomicrobiales</taxon>
        <taxon>Devosiaceae</taxon>
        <taxon>Devosia</taxon>
    </lineage>
</organism>
<keyword evidence="2 6" id="KW-0732">Signal</keyword>
<evidence type="ECO:0000256" key="3">
    <source>
        <dbReference type="ARBA" id="ARBA00023136"/>
    </source>
</evidence>
<evidence type="ECO:0000256" key="5">
    <source>
        <dbReference type="ARBA" id="ARBA00038306"/>
    </source>
</evidence>
<evidence type="ECO:0000256" key="4">
    <source>
        <dbReference type="ARBA" id="ARBA00023237"/>
    </source>
</evidence>
<dbReference type="InterPro" id="IPR011250">
    <property type="entry name" value="OMP/PagP_B-barrel"/>
</dbReference>
<dbReference type="EMBL" id="LAJE02000407">
    <property type="protein sequence ID" value="OEO27943.1"/>
    <property type="molecule type" value="Genomic_DNA"/>
</dbReference>
<dbReference type="Proteomes" id="UP000095463">
    <property type="component" value="Unassembled WGS sequence"/>
</dbReference>
<dbReference type="GO" id="GO:0009279">
    <property type="term" value="C:cell outer membrane"/>
    <property type="evidence" value="ECO:0007669"/>
    <property type="project" value="UniProtKB-SubCell"/>
</dbReference>
<dbReference type="InterPro" id="IPR027385">
    <property type="entry name" value="Beta-barrel_OMP"/>
</dbReference>
<evidence type="ECO:0000313" key="9">
    <source>
        <dbReference type="Proteomes" id="UP000095463"/>
    </source>
</evidence>